<accession>A0A0E9QTX6</accession>
<evidence type="ECO:0000313" key="1">
    <source>
        <dbReference type="EMBL" id="JAH19887.1"/>
    </source>
</evidence>
<organism evidence="1">
    <name type="scientific">Anguilla anguilla</name>
    <name type="common">European freshwater eel</name>
    <name type="synonym">Muraena anguilla</name>
    <dbReference type="NCBI Taxonomy" id="7936"/>
    <lineage>
        <taxon>Eukaryota</taxon>
        <taxon>Metazoa</taxon>
        <taxon>Chordata</taxon>
        <taxon>Craniata</taxon>
        <taxon>Vertebrata</taxon>
        <taxon>Euteleostomi</taxon>
        <taxon>Actinopterygii</taxon>
        <taxon>Neopterygii</taxon>
        <taxon>Teleostei</taxon>
        <taxon>Anguilliformes</taxon>
        <taxon>Anguillidae</taxon>
        <taxon>Anguilla</taxon>
    </lineage>
</organism>
<proteinExistence type="predicted"/>
<name>A0A0E9QTX6_ANGAN</name>
<reference evidence="1" key="1">
    <citation type="submission" date="2014-11" db="EMBL/GenBank/DDBJ databases">
        <authorList>
            <person name="Amaro Gonzalez C."/>
        </authorList>
    </citation>
    <scope>NUCLEOTIDE SEQUENCE</scope>
</reference>
<reference evidence="1" key="2">
    <citation type="journal article" date="2015" name="Fish Shellfish Immunol.">
        <title>Early steps in the European eel (Anguilla anguilla)-Vibrio vulnificus interaction in the gills: Role of the RtxA13 toxin.</title>
        <authorList>
            <person name="Callol A."/>
            <person name="Pajuelo D."/>
            <person name="Ebbesson L."/>
            <person name="Teles M."/>
            <person name="MacKenzie S."/>
            <person name="Amaro C."/>
        </authorList>
    </citation>
    <scope>NUCLEOTIDE SEQUENCE</scope>
</reference>
<protein>
    <submittedName>
        <fullName evidence="1">Uncharacterized protein</fullName>
    </submittedName>
</protein>
<dbReference type="EMBL" id="GBXM01088690">
    <property type="protein sequence ID" value="JAH19887.1"/>
    <property type="molecule type" value="Transcribed_RNA"/>
</dbReference>
<sequence length="54" mass="6121">MSRILATECTDSMCNAGTPSLMSDKYAQGYTWMFCCHKGMPVDVRLLKLEPLFE</sequence>
<dbReference type="AlphaFoldDB" id="A0A0E9QTX6"/>